<evidence type="ECO:0000313" key="2">
    <source>
        <dbReference type="Proteomes" id="UP000821845"/>
    </source>
</evidence>
<comment type="caution">
    <text evidence="1">The sequence shown here is derived from an EMBL/GenBank/DDBJ whole genome shotgun (WGS) entry which is preliminary data.</text>
</comment>
<reference evidence="1" key="1">
    <citation type="submission" date="2020-05" db="EMBL/GenBank/DDBJ databases">
        <title>Large-scale comparative analyses of tick genomes elucidate their genetic diversity and vector capacities.</title>
        <authorList>
            <person name="Jia N."/>
            <person name="Wang J."/>
            <person name="Shi W."/>
            <person name="Du L."/>
            <person name="Sun Y."/>
            <person name="Zhan W."/>
            <person name="Jiang J."/>
            <person name="Wang Q."/>
            <person name="Zhang B."/>
            <person name="Ji P."/>
            <person name="Sakyi L.B."/>
            <person name="Cui X."/>
            <person name="Yuan T."/>
            <person name="Jiang B."/>
            <person name="Yang W."/>
            <person name="Lam T.T.-Y."/>
            <person name="Chang Q."/>
            <person name="Ding S."/>
            <person name="Wang X."/>
            <person name="Zhu J."/>
            <person name="Ruan X."/>
            <person name="Zhao L."/>
            <person name="Wei J."/>
            <person name="Que T."/>
            <person name="Du C."/>
            <person name="Cheng J."/>
            <person name="Dai P."/>
            <person name="Han X."/>
            <person name="Huang E."/>
            <person name="Gao Y."/>
            <person name="Liu J."/>
            <person name="Shao H."/>
            <person name="Ye R."/>
            <person name="Li L."/>
            <person name="Wei W."/>
            <person name="Wang X."/>
            <person name="Wang C."/>
            <person name="Yang T."/>
            <person name="Huo Q."/>
            <person name="Li W."/>
            <person name="Guo W."/>
            <person name="Chen H."/>
            <person name="Zhou L."/>
            <person name="Ni X."/>
            <person name="Tian J."/>
            <person name="Zhou Y."/>
            <person name="Sheng Y."/>
            <person name="Liu T."/>
            <person name="Pan Y."/>
            <person name="Xia L."/>
            <person name="Li J."/>
            <person name="Zhao F."/>
            <person name="Cao W."/>
        </authorList>
    </citation>
    <scope>NUCLEOTIDE SEQUENCE</scope>
    <source>
        <strain evidence="1">Hyas-2018</strain>
    </source>
</reference>
<dbReference type="EMBL" id="CM023482">
    <property type="protein sequence ID" value="KAH6940047.1"/>
    <property type="molecule type" value="Genomic_DNA"/>
</dbReference>
<proteinExistence type="predicted"/>
<accession>A0ACB7T158</accession>
<name>A0ACB7T158_HYAAI</name>
<keyword evidence="2" id="KW-1185">Reference proteome</keyword>
<dbReference type="Proteomes" id="UP000821845">
    <property type="component" value="Chromosome 2"/>
</dbReference>
<organism evidence="1 2">
    <name type="scientific">Hyalomma asiaticum</name>
    <name type="common">Tick</name>
    <dbReference type="NCBI Taxonomy" id="266040"/>
    <lineage>
        <taxon>Eukaryota</taxon>
        <taxon>Metazoa</taxon>
        <taxon>Ecdysozoa</taxon>
        <taxon>Arthropoda</taxon>
        <taxon>Chelicerata</taxon>
        <taxon>Arachnida</taxon>
        <taxon>Acari</taxon>
        <taxon>Parasitiformes</taxon>
        <taxon>Ixodida</taxon>
        <taxon>Ixodoidea</taxon>
        <taxon>Ixodidae</taxon>
        <taxon>Hyalomminae</taxon>
        <taxon>Hyalomma</taxon>
    </lineage>
</organism>
<sequence>MPGGKQSTAPSRSQQGLALCAYSVSVVLGTALLLRFLVPRLSLLSQRAPAGAPAGLVASDACCPDLLRELATTVNESVDPCDDFVRYACGDIGRRIRRRDYEESWFHSHLWLPAMTGAARDEASVLLRQVYLSCVRNDFRPKTAFTDAAVALREALNLRSTDALSVPALIVKITASFRIKLFIHVTFVHARSAPSCNIAVSEKVAVDIDGQAFDYQGDTAKVFGLRDGPLNLTSIHMDVLGAIRGTLSDWIHLVKAVKDSDVKDEPVNVSSHLSSELLWRAALVMYDLWQPRMQITMDEALLVQRIMQVFMVTWPEVSVVYIFHLSTWSLVADAIGDRYTLAFPGEWQDSCSRELRQYHYLWAAAAAYKKTSGVSDLVVASFIDALLGEVQAEIVNLFPDIPLHIEQELDFVLPAELFPADWSVPNVSASYWANRLVISEWLTGVMLSSESANPPLLEKISIGKPPPTTFFVDPAIYAHVRDDVGERFAVNDALFGVDLATWVWEYVLENVSRRNSSRASEFVACLANTMKLNSTRQTAVYLAVRSILKIRRAVDWDGVPFSVGNLKSFSSSKLFYVVFLNQGMCKKALSGLEVERDVRAYAHVLRNVANFQHAFKCPPTGTISEYCFSRENMSPGRSDASAVNYRYKN</sequence>
<protein>
    <submittedName>
        <fullName evidence="1">Uncharacterized protein</fullName>
    </submittedName>
</protein>
<gene>
    <name evidence="1" type="ORF">HPB50_024496</name>
</gene>
<evidence type="ECO:0000313" key="1">
    <source>
        <dbReference type="EMBL" id="KAH6940047.1"/>
    </source>
</evidence>